<keyword evidence="4" id="KW-1185">Reference proteome</keyword>
<dbReference type="AlphaFoldDB" id="A0A3B3QBL3"/>
<accession>A0A3B3QBL3</accession>
<dbReference type="Proteomes" id="UP000261540">
    <property type="component" value="Unplaced"/>
</dbReference>
<dbReference type="Ensembl" id="ENSPKIT00000026753.1">
    <property type="protein sequence ID" value="ENSPKIP00000002801.1"/>
    <property type="gene ID" value="ENSPKIG00000020559.1"/>
</dbReference>
<dbReference type="InterPro" id="IPR006600">
    <property type="entry name" value="HTH_CenpB_DNA-bd_dom"/>
</dbReference>
<dbReference type="GO" id="GO:0003677">
    <property type="term" value="F:DNA binding"/>
    <property type="evidence" value="ECO:0007669"/>
    <property type="project" value="UniProtKB-KW"/>
</dbReference>
<organism evidence="3 4">
    <name type="scientific">Paramormyrops kingsleyae</name>
    <dbReference type="NCBI Taxonomy" id="1676925"/>
    <lineage>
        <taxon>Eukaryota</taxon>
        <taxon>Metazoa</taxon>
        <taxon>Chordata</taxon>
        <taxon>Craniata</taxon>
        <taxon>Vertebrata</taxon>
        <taxon>Euteleostomi</taxon>
        <taxon>Actinopterygii</taxon>
        <taxon>Neopterygii</taxon>
        <taxon>Teleostei</taxon>
        <taxon>Osteoglossocephala</taxon>
        <taxon>Osteoglossomorpha</taxon>
        <taxon>Osteoglossiformes</taxon>
        <taxon>Mormyridae</taxon>
        <taxon>Paramormyrops</taxon>
    </lineage>
</organism>
<evidence type="ECO:0000256" key="1">
    <source>
        <dbReference type="ARBA" id="ARBA00023125"/>
    </source>
</evidence>
<dbReference type="Pfam" id="PF03221">
    <property type="entry name" value="HTH_Tnp_Tc5"/>
    <property type="match status" value="1"/>
</dbReference>
<evidence type="ECO:0000313" key="3">
    <source>
        <dbReference type="Ensembl" id="ENSPKIP00000002801.1"/>
    </source>
</evidence>
<keyword evidence="1" id="KW-0238">DNA-binding</keyword>
<protein>
    <recommendedName>
        <fullName evidence="2">HTH CENPB-type domain-containing protein</fullName>
    </recommendedName>
</protein>
<proteinExistence type="predicted"/>
<dbReference type="PROSITE" id="PS51253">
    <property type="entry name" value="HTH_CENPB"/>
    <property type="match status" value="1"/>
</dbReference>
<evidence type="ECO:0000259" key="2">
    <source>
        <dbReference type="PROSITE" id="PS51253"/>
    </source>
</evidence>
<dbReference type="Pfam" id="PF09607">
    <property type="entry name" value="BrkDBD"/>
    <property type="match status" value="1"/>
</dbReference>
<sequence>MAPTIRRKSYTAEYNLRVISFAKENSNRAAHREFGISGKLMRDWRKVKDSLHIMKRLKKANCGHKARWPILEQKLREWILEQRAKGRGLSMLQVRLKAQTMAREIDLQDFQGGPSWCFRFMERNQLSMRARTTMCQKRPANFEEKVTNFRNFVKAEIDKYDIMLDHIKTWMKFL</sequence>
<name>A0A3B3QBL3_9TELE</name>
<dbReference type="SUPFAM" id="SSF46689">
    <property type="entry name" value="Homeodomain-like"/>
    <property type="match status" value="1"/>
</dbReference>
<dbReference type="Gene3D" id="1.10.10.60">
    <property type="entry name" value="Homeodomain-like"/>
    <property type="match status" value="1"/>
</dbReference>
<reference evidence="3" key="2">
    <citation type="submission" date="2025-09" db="UniProtKB">
        <authorList>
            <consortium name="Ensembl"/>
        </authorList>
    </citation>
    <scope>IDENTIFICATION</scope>
</reference>
<dbReference type="InterPro" id="IPR018586">
    <property type="entry name" value="Brinker_DNA-bd"/>
</dbReference>
<evidence type="ECO:0000313" key="4">
    <source>
        <dbReference type="Proteomes" id="UP000261540"/>
    </source>
</evidence>
<feature type="domain" description="HTH CENPB-type" evidence="2">
    <location>
        <begin position="59"/>
        <end position="130"/>
    </location>
</feature>
<dbReference type="InterPro" id="IPR009057">
    <property type="entry name" value="Homeodomain-like_sf"/>
</dbReference>
<dbReference type="SMART" id="SM00674">
    <property type="entry name" value="CENPB"/>
    <property type="match status" value="1"/>
</dbReference>
<reference evidence="3" key="1">
    <citation type="submission" date="2025-08" db="UniProtKB">
        <authorList>
            <consortium name="Ensembl"/>
        </authorList>
    </citation>
    <scope>IDENTIFICATION</scope>
</reference>
<dbReference type="GeneTree" id="ENSGT00940000163759"/>